<dbReference type="EMBL" id="JABSTU010000004">
    <property type="protein sequence ID" value="KAH8033252.1"/>
    <property type="molecule type" value="Genomic_DNA"/>
</dbReference>
<name>A0A9J6EGA2_RHIMP</name>
<organism evidence="1 2">
    <name type="scientific">Rhipicephalus microplus</name>
    <name type="common">Cattle tick</name>
    <name type="synonym">Boophilus microplus</name>
    <dbReference type="NCBI Taxonomy" id="6941"/>
    <lineage>
        <taxon>Eukaryota</taxon>
        <taxon>Metazoa</taxon>
        <taxon>Ecdysozoa</taxon>
        <taxon>Arthropoda</taxon>
        <taxon>Chelicerata</taxon>
        <taxon>Arachnida</taxon>
        <taxon>Acari</taxon>
        <taxon>Parasitiformes</taxon>
        <taxon>Ixodida</taxon>
        <taxon>Ixodoidea</taxon>
        <taxon>Ixodidae</taxon>
        <taxon>Rhipicephalinae</taxon>
        <taxon>Rhipicephalus</taxon>
        <taxon>Boophilus</taxon>
    </lineage>
</organism>
<evidence type="ECO:0000313" key="1">
    <source>
        <dbReference type="EMBL" id="KAH8033252.1"/>
    </source>
</evidence>
<proteinExistence type="predicted"/>
<evidence type="ECO:0000313" key="2">
    <source>
        <dbReference type="Proteomes" id="UP000821866"/>
    </source>
</evidence>
<reference evidence="1" key="2">
    <citation type="submission" date="2021-09" db="EMBL/GenBank/DDBJ databases">
        <authorList>
            <person name="Jia N."/>
            <person name="Wang J."/>
            <person name="Shi W."/>
            <person name="Du L."/>
            <person name="Sun Y."/>
            <person name="Zhan W."/>
            <person name="Jiang J."/>
            <person name="Wang Q."/>
            <person name="Zhang B."/>
            <person name="Ji P."/>
            <person name="Sakyi L.B."/>
            <person name="Cui X."/>
            <person name="Yuan T."/>
            <person name="Jiang B."/>
            <person name="Yang W."/>
            <person name="Lam T.T.-Y."/>
            <person name="Chang Q."/>
            <person name="Ding S."/>
            <person name="Wang X."/>
            <person name="Zhu J."/>
            <person name="Ruan X."/>
            <person name="Zhao L."/>
            <person name="Wei J."/>
            <person name="Que T."/>
            <person name="Du C."/>
            <person name="Cheng J."/>
            <person name="Dai P."/>
            <person name="Han X."/>
            <person name="Huang E."/>
            <person name="Gao Y."/>
            <person name="Liu J."/>
            <person name="Shao H."/>
            <person name="Ye R."/>
            <person name="Li L."/>
            <person name="Wei W."/>
            <person name="Wang X."/>
            <person name="Wang C."/>
            <person name="Huo Q."/>
            <person name="Li W."/>
            <person name="Guo W."/>
            <person name="Chen H."/>
            <person name="Chen S."/>
            <person name="Zhou L."/>
            <person name="Zhou L."/>
            <person name="Ni X."/>
            <person name="Tian J."/>
            <person name="Zhou Y."/>
            <person name="Sheng Y."/>
            <person name="Liu T."/>
            <person name="Pan Y."/>
            <person name="Xia L."/>
            <person name="Li J."/>
            <person name="Zhao F."/>
            <person name="Cao W."/>
        </authorList>
    </citation>
    <scope>NUCLEOTIDE SEQUENCE</scope>
    <source>
        <strain evidence="1">Rmic-2018</strain>
        <tissue evidence="1">Larvae</tissue>
    </source>
</reference>
<sequence>MVSNDSVSTAEGMDIDTGSEMLRMEEVVSTKKKLAEKAHCSQAALEQVDGCGGVRTAAQSRGGMRRVVKASRIPNLPRDHFNTIVHQRSGLDARKANLAKAASLMAEQTCEDTLCANPFQNIFIVATQLENNARAYA</sequence>
<protein>
    <submittedName>
        <fullName evidence="1">Uncharacterized protein</fullName>
    </submittedName>
</protein>
<comment type="caution">
    <text evidence="1">The sequence shown here is derived from an EMBL/GenBank/DDBJ whole genome shotgun (WGS) entry which is preliminary data.</text>
</comment>
<keyword evidence="2" id="KW-1185">Reference proteome</keyword>
<dbReference type="AlphaFoldDB" id="A0A9J6EGA2"/>
<dbReference type="Proteomes" id="UP000821866">
    <property type="component" value="Chromosome 2"/>
</dbReference>
<reference evidence="1" key="1">
    <citation type="journal article" date="2020" name="Cell">
        <title>Large-Scale Comparative Analyses of Tick Genomes Elucidate Their Genetic Diversity and Vector Capacities.</title>
        <authorList>
            <consortium name="Tick Genome and Microbiome Consortium (TIGMIC)"/>
            <person name="Jia N."/>
            <person name="Wang J."/>
            <person name="Shi W."/>
            <person name="Du L."/>
            <person name="Sun Y."/>
            <person name="Zhan W."/>
            <person name="Jiang J.F."/>
            <person name="Wang Q."/>
            <person name="Zhang B."/>
            <person name="Ji P."/>
            <person name="Bell-Sakyi L."/>
            <person name="Cui X.M."/>
            <person name="Yuan T.T."/>
            <person name="Jiang B.G."/>
            <person name="Yang W.F."/>
            <person name="Lam T.T."/>
            <person name="Chang Q.C."/>
            <person name="Ding S.J."/>
            <person name="Wang X.J."/>
            <person name="Zhu J.G."/>
            <person name="Ruan X.D."/>
            <person name="Zhao L."/>
            <person name="Wei J.T."/>
            <person name="Ye R.Z."/>
            <person name="Que T.C."/>
            <person name="Du C.H."/>
            <person name="Zhou Y.H."/>
            <person name="Cheng J.X."/>
            <person name="Dai P.F."/>
            <person name="Guo W.B."/>
            <person name="Han X.H."/>
            <person name="Huang E.J."/>
            <person name="Li L.F."/>
            <person name="Wei W."/>
            <person name="Gao Y.C."/>
            <person name="Liu J.Z."/>
            <person name="Shao H.Z."/>
            <person name="Wang X."/>
            <person name="Wang C.C."/>
            <person name="Yang T.C."/>
            <person name="Huo Q.B."/>
            <person name="Li W."/>
            <person name="Chen H.Y."/>
            <person name="Chen S.E."/>
            <person name="Zhou L.G."/>
            <person name="Ni X.B."/>
            <person name="Tian J.H."/>
            <person name="Sheng Y."/>
            <person name="Liu T."/>
            <person name="Pan Y.S."/>
            <person name="Xia L.Y."/>
            <person name="Li J."/>
            <person name="Zhao F."/>
            <person name="Cao W.C."/>
        </authorList>
    </citation>
    <scope>NUCLEOTIDE SEQUENCE</scope>
    <source>
        <strain evidence="1">Rmic-2018</strain>
    </source>
</reference>
<accession>A0A9J6EGA2</accession>
<gene>
    <name evidence="1" type="ORF">HPB51_008651</name>
</gene>